<accession>A0AAV7MLM2</accession>
<dbReference type="Proteomes" id="UP001066276">
    <property type="component" value="Chromosome 9"/>
</dbReference>
<dbReference type="AlphaFoldDB" id="A0AAV7MLM2"/>
<evidence type="ECO:0000256" key="1">
    <source>
        <dbReference type="SAM" id="MobiDB-lite"/>
    </source>
</evidence>
<proteinExistence type="predicted"/>
<feature type="compositionally biased region" description="Basic and acidic residues" evidence="1">
    <location>
        <begin position="49"/>
        <end position="59"/>
    </location>
</feature>
<keyword evidence="3" id="KW-1185">Reference proteome</keyword>
<protein>
    <submittedName>
        <fullName evidence="2">Uncharacterized protein</fullName>
    </submittedName>
</protein>
<comment type="caution">
    <text evidence="2">The sequence shown here is derived from an EMBL/GenBank/DDBJ whole genome shotgun (WGS) entry which is preliminary data.</text>
</comment>
<sequence length="72" mass="7913">MSDSDDVSDDDLARGSESMGAPETGSLESPDPENNSDARGNTDLSPSKRTVEALYELRRNPRPSSRLRDYLL</sequence>
<evidence type="ECO:0000313" key="3">
    <source>
        <dbReference type="Proteomes" id="UP001066276"/>
    </source>
</evidence>
<dbReference type="EMBL" id="JANPWB010000013">
    <property type="protein sequence ID" value="KAJ1104686.1"/>
    <property type="molecule type" value="Genomic_DNA"/>
</dbReference>
<feature type="compositionally biased region" description="Polar residues" evidence="1">
    <location>
        <begin position="32"/>
        <end position="48"/>
    </location>
</feature>
<name>A0AAV7MLM2_PLEWA</name>
<feature type="compositionally biased region" description="Acidic residues" evidence="1">
    <location>
        <begin position="1"/>
        <end position="10"/>
    </location>
</feature>
<reference evidence="2" key="1">
    <citation type="journal article" date="2022" name="bioRxiv">
        <title>Sequencing and chromosome-scale assembly of the giantPleurodeles waltlgenome.</title>
        <authorList>
            <person name="Brown T."/>
            <person name="Elewa A."/>
            <person name="Iarovenko S."/>
            <person name="Subramanian E."/>
            <person name="Araus A.J."/>
            <person name="Petzold A."/>
            <person name="Susuki M."/>
            <person name="Suzuki K.-i.T."/>
            <person name="Hayashi T."/>
            <person name="Toyoda A."/>
            <person name="Oliveira C."/>
            <person name="Osipova E."/>
            <person name="Leigh N.D."/>
            <person name="Simon A."/>
            <person name="Yun M.H."/>
        </authorList>
    </citation>
    <scope>NUCLEOTIDE SEQUENCE</scope>
    <source>
        <strain evidence="2">20211129_DDA</strain>
        <tissue evidence="2">Liver</tissue>
    </source>
</reference>
<evidence type="ECO:0000313" key="2">
    <source>
        <dbReference type="EMBL" id="KAJ1104686.1"/>
    </source>
</evidence>
<organism evidence="2 3">
    <name type="scientific">Pleurodeles waltl</name>
    <name type="common">Iberian ribbed newt</name>
    <dbReference type="NCBI Taxonomy" id="8319"/>
    <lineage>
        <taxon>Eukaryota</taxon>
        <taxon>Metazoa</taxon>
        <taxon>Chordata</taxon>
        <taxon>Craniata</taxon>
        <taxon>Vertebrata</taxon>
        <taxon>Euteleostomi</taxon>
        <taxon>Amphibia</taxon>
        <taxon>Batrachia</taxon>
        <taxon>Caudata</taxon>
        <taxon>Salamandroidea</taxon>
        <taxon>Salamandridae</taxon>
        <taxon>Pleurodelinae</taxon>
        <taxon>Pleurodeles</taxon>
    </lineage>
</organism>
<gene>
    <name evidence="2" type="ORF">NDU88_002095</name>
</gene>
<feature type="region of interest" description="Disordered" evidence="1">
    <location>
        <begin position="1"/>
        <end position="72"/>
    </location>
</feature>